<evidence type="ECO:0000256" key="1">
    <source>
        <dbReference type="ARBA" id="ARBA00022763"/>
    </source>
</evidence>
<comment type="caution">
    <text evidence="2">The sequence shown here is derived from an EMBL/GenBank/DDBJ whole genome shotgun (WGS) entry which is preliminary data.</text>
</comment>
<dbReference type="SUPFAM" id="SSF56672">
    <property type="entry name" value="DNA/RNA polymerases"/>
    <property type="match status" value="1"/>
</dbReference>
<accession>A0A3N1M0L0</accession>
<dbReference type="Proteomes" id="UP000278222">
    <property type="component" value="Unassembled WGS sequence"/>
</dbReference>
<dbReference type="InterPro" id="IPR043502">
    <property type="entry name" value="DNA/RNA_pol_sf"/>
</dbReference>
<dbReference type="InterPro" id="IPR050356">
    <property type="entry name" value="SulA_CellDiv_inhibitor"/>
</dbReference>
<name>A0A3N1M0L0_9PROT</name>
<dbReference type="CDD" id="cd03468">
    <property type="entry name" value="PolY_like"/>
    <property type="match status" value="1"/>
</dbReference>
<gene>
    <name evidence="2" type="ORF">EDC65_0196</name>
</gene>
<dbReference type="PANTHER" id="PTHR35369">
    <property type="entry name" value="BLR3025 PROTEIN-RELATED"/>
    <property type="match status" value="1"/>
</dbReference>
<dbReference type="AlphaFoldDB" id="A0A3N1M0L0"/>
<dbReference type="GO" id="GO:0006281">
    <property type="term" value="P:DNA repair"/>
    <property type="evidence" value="ECO:0007669"/>
    <property type="project" value="TreeGrafter"/>
</dbReference>
<proteinExistence type="predicted"/>
<keyword evidence="1" id="KW-0227">DNA damage</keyword>
<evidence type="ECO:0000313" key="3">
    <source>
        <dbReference type="Proteomes" id="UP000278222"/>
    </source>
</evidence>
<dbReference type="PANTHER" id="PTHR35369:SF2">
    <property type="entry name" value="BLR3025 PROTEIN"/>
    <property type="match status" value="1"/>
</dbReference>
<sequence>MQTVGSALRLVAVDRAALGLGLAPGLTLADARARIPDLAVADADPAADARLLDRLAALCSRWTPLVALDGGDGLLLDITGCAHLFGGEAALRVAVCGRLAGLGLALRASIAGTPEAARAQAQFGRATIVPPGRDEGAGRRLPIAALRLEADAAVALSRAGLKLLGDLADRPAAALAARFGAGLVRRIDRVLGREDGRITPVRPPPACMVERHFPEPLMQADGIAGVLEILLVEVARLLEERGAGGRVFEASFFRTDGAVRRLVVETGRPSRDRAAVLRLFHERLDGLADPLDPGFGFDVIRLGVPVAEPLAPAAPDLDGRAVEREAVADLVDRLATRLGRDRVLRFVARDTHHPDREAGLVPAVGGPPPGLAVAWRPAEPDEPPTRPLQLFDPPQPIETMAEVPDGPPVRFRWRRVLHQVARAEGPERIAPEWWRDGMDAPTRDYYRVEDAEGRRFWVFREGLYAGTGERPRWFLHGLFA</sequence>
<organism evidence="2 3">
    <name type="scientific">Stella humosa</name>
    <dbReference type="NCBI Taxonomy" id="94"/>
    <lineage>
        <taxon>Bacteria</taxon>
        <taxon>Pseudomonadati</taxon>
        <taxon>Pseudomonadota</taxon>
        <taxon>Alphaproteobacteria</taxon>
        <taxon>Rhodospirillales</taxon>
        <taxon>Stellaceae</taxon>
        <taxon>Stella</taxon>
    </lineage>
</organism>
<reference evidence="2 3" key="1">
    <citation type="submission" date="2018-11" db="EMBL/GenBank/DDBJ databases">
        <title>Genomic Encyclopedia of Type Strains, Phase IV (KMG-IV): sequencing the most valuable type-strain genomes for metagenomic binning, comparative biology and taxonomic classification.</title>
        <authorList>
            <person name="Goeker M."/>
        </authorList>
    </citation>
    <scope>NUCLEOTIDE SEQUENCE [LARGE SCALE GENOMIC DNA]</scope>
    <source>
        <strain evidence="2 3">DSM 5900</strain>
    </source>
</reference>
<protein>
    <submittedName>
        <fullName evidence="2">Protein ImuB</fullName>
    </submittedName>
</protein>
<keyword evidence="3" id="KW-1185">Reference proteome</keyword>
<evidence type="ECO:0000313" key="2">
    <source>
        <dbReference type="EMBL" id="ROQ01024.1"/>
    </source>
</evidence>
<dbReference type="EMBL" id="RJKX01000011">
    <property type="protein sequence ID" value="ROQ01024.1"/>
    <property type="molecule type" value="Genomic_DNA"/>
</dbReference>